<keyword evidence="2" id="KW-1185">Reference proteome</keyword>
<dbReference type="Proteomes" id="UP000263486">
    <property type="component" value="Unassembled WGS sequence"/>
</dbReference>
<gene>
    <name evidence="1" type="ORF">DYH56_01740</name>
</gene>
<comment type="caution">
    <text evidence="1">The sequence shown here is derived from an EMBL/GenBank/DDBJ whole genome shotgun (WGS) entry which is preliminary data.</text>
</comment>
<proteinExistence type="predicted"/>
<organism evidence="1 2">
    <name type="scientific">Psychrilyobacter piezotolerans</name>
    <dbReference type="NCBI Taxonomy" id="2293438"/>
    <lineage>
        <taxon>Bacteria</taxon>
        <taxon>Fusobacteriati</taxon>
        <taxon>Fusobacteriota</taxon>
        <taxon>Fusobacteriia</taxon>
        <taxon>Fusobacteriales</taxon>
        <taxon>Fusobacteriaceae</taxon>
        <taxon>Psychrilyobacter</taxon>
    </lineage>
</organism>
<accession>A0ABX9KKG1</accession>
<name>A0ABX9KKG1_9FUSO</name>
<evidence type="ECO:0000313" key="1">
    <source>
        <dbReference type="EMBL" id="REI42895.1"/>
    </source>
</evidence>
<evidence type="ECO:0000313" key="2">
    <source>
        <dbReference type="Proteomes" id="UP000263486"/>
    </source>
</evidence>
<protein>
    <recommendedName>
        <fullName evidence="3">DUF5348 domain-containing protein</fullName>
    </recommendedName>
</protein>
<evidence type="ECO:0008006" key="3">
    <source>
        <dbReference type="Google" id="ProtNLM"/>
    </source>
</evidence>
<reference evidence="1 2" key="1">
    <citation type="submission" date="2018-08" db="EMBL/GenBank/DDBJ databases">
        <title>Draft genome sequence of Psychrilyobacter sp. strain SD5 isolated from Black Sea water.</title>
        <authorList>
            <person name="Yadav S."/>
            <person name="Villanueva L."/>
            <person name="Damste J.S.S."/>
        </authorList>
    </citation>
    <scope>NUCLEOTIDE SEQUENCE [LARGE SCALE GENOMIC DNA]</scope>
    <source>
        <strain evidence="1 2">SD5</strain>
    </source>
</reference>
<dbReference type="EMBL" id="QUAJ01000002">
    <property type="protein sequence ID" value="REI42895.1"/>
    <property type="molecule type" value="Genomic_DNA"/>
</dbReference>
<dbReference type="RefSeq" id="WP_114641127.1">
    <property type="nucleotide sequence ID" value="NZ_JAACIO010000002.1"/>
</dbReference>
<sequence>MKKWMDHISEVEIKTIEKVPNHENYYTYCDKHDVHHLVDEEKELCFGKEIEIFANGDYAVTKDYDNWTLYRDETPLCTGVWVSSHMDGSYKYKFYNDSSSKYVVRTVTSEGDHKDEIEGHEEHRL</sequence>